<dbReference type="Gene3D" id="3.30.160.60">
    <property type="entry name" value="Classic Zinc Finger"/>
    <property type="match status" value="3"/>
</dbReference>
<gene>
    <name evidence="7" type="ORF">BGW38_008035</name>
</gene>
<dbReference type="PANTHER" id="PTHR23235:SF120">
    <property type="entry name" value="KRUPPEL-LIKE FACTOR 15"/>
    <property type="match status" value="1"/>
</dbReference>
<evidence type="ECO:0000313" key="8">
    <source>
        <dbReference type="Proteomes" id="UP000780801"/>
    </source>
</evidence>
<evidence type="ECO:0000256" key="3">
    <source>
        <dbReference type="ARBA" id="ARBA00022833"/>
    </source>
</evidence>
<feature type="region of interest" description="Disordered" evidence="5">
    <location>
        <begin position="178"/>
        <end position="357"/>
    </location>
</feature>
<dbReference type="InterPro" id="IPR013087">
    <property type="entry name" value="Znf_C2H2_type"/>
</dbReference>
<evidence type="ECO:0000256" key="2">
    <source>
        <dbReference type="ARBA" id="ARBA00022771"/>
    </source>
</evidence>
<dbReference type="GO" id="GO:0000981">
    <property type="term" value="F:DNA-binding transcription factor activity, RNA polymerase II-specific"/>
    <property type="evidence" value="ECO:0007669"/>
    <property type="project" value="TreeGrafter"/>
</dbReference>
<sequence>MVRALYPATTSTTTTTTLVNPLNTPQTPSLDLLAANSDLANVRCPIEPHGRSSAPSSADLSEVDGILALIRGSFATTHPGLNVASSQTQPLQDTSLETPFSPYLGTPFETPFLGDFGSDNDVLCMSFFTDLNGLHGTGQPASLFPENVLLSPLPGWDGGLYPPTIEPATLFMPQQQLPEPVQGASPSISDLSSALSSAPTSPTMSDISLEPLASAGQSIGREHCREHCREQRREQRRDQDSSSMEEDTEDEQSSHLDIDSDKDDVQDDVDDDDVDEDEDDDKDEDFIPHGDRKTSGSKRKADDSMEWAATAIEAVPTKKANPSSVGQQEGKPYQSRKNNRRTNPSPPKRRLKPKKHAAKRFSCIIVGCNRRFARLFNLHTHERTHDPDHERPHICPEPDCGKAFSRKHDMQRHEASVHKGERNFSCPACQKPFSRHDGLRRHLSVNSNTCGRIGADSAAPAYHRWITT</sequence>
<feature type="compositionally biased region" description="Acidic residues" evidence="5">
    <location>
        <begin position="260"/>
        <end position="284"/>
    </location>
</feature>
<dbReference type="EMBL" id="JAABOA010005412">
    <property type="protein sequence ID" value="KAF9577031.1"/>
    <property type="molecule type" value="Genomic_DNA"/>
</dbReference>
<protein>
    <recommendedName>
        <fullName evidence="6">C2H2-type domain-containing protein</fullName>
    </recommendedName>
</protein>
<keyword evidence="2 4" id="KW-0863">Zinc-finger</keyword>
<feature type="domain" description="C2H2-type" evidence="6">
    <location>
        <begin position="361"/>
        <end position="390"/>
    </location>
</feature>
<dbReference type="SMART" id="SM00355">
    <property type="entry name" value="ZnF_C2H2"/>
    <property type="match status" value="3"/>
</dbReference>
<comment type="caution">
    <text evidence="7">The sequence shown here is derived from an EMBL/GenBank/DDBJ whole genome shotgun (WGS) entry which is preliminary data.</text>
</comment>
<dbReference type="PANTHER" id="PTHR23235">
    <property type="entry name" value="KRUEPPEL-LIKE TRANSCRIPTION FACTOR"/>
    <property type="match status" value="1"/>
</dbReference>
<dbReference type="InterPro" id="IPR036236">
    <property type="entry name" value="Znf_C2H2_sf"/>
</dbReference>
<feature type="domain" description="C2H2-type" evidence="6">
    <location>
        <begin position="424"/>
        <end position="448"/>
    </location>
</feature>
<evidence type="ECO:0000256" key="5">
    <source>
        <dbReference type="SAM" id="MobiDB-lite"/>
    </source>
</evidence>
<feature type="compositionally biased region" description="Low complexity" evidence="5">
    <location>
        <begin position="184"/>
        <end position="205"/>
    </location>
</feature>
<dbReference type="GO" id="GO:0000978">
    <property type="term" value="F:RNA polymerase II cis-regulatory region sequence-specific DNA binding"/>
    <property type="evidence" value="ECO:0007669"/>
    <property type="project" value="TreeGrafter"/>
</dbReference>
<name>A0A9P6K9T9_9FUNG</name>
<dbReference type="GO" id="GO:0008270">
    <property type="term" value="F:zinc ion binding"/>
    <property type="evidence" value="ECO:0007669"/>
    <property type="project" value="UniProtKB-KW"/>
</dbReference>
<feature type="compositionally biased region" description="Basic and acidic residues" evidence="5">
    <location>
        <begin position="220"/>
        <end position="240"/>
    </location>
</feature>
<feature type="compositionally biased region" description="Basic and acidic residues" evidence="5">
    <location>
        <begin position="285"/>
        <end position="303"/>
    </location>
</feature>
<dbReference type="Proteomes" id="UP000780801">
    <property type="component" value="Unassembled WGS sequence"/>
</dbReference>
<dbReference type="AlphaFoldDB" id="A0A9P6K9T9"/>
<keyword evidence="8" id="KW-1185">Reference proteome</keyword>
<dbReference type="SUPFAM" id="SSF57667">
    <property type="entry name" value="beta-beta-alpha zinc fingers"/>
    <property type="match status" value="1"/>
</dbReference>
<evidence type="ECO:0000256" key="1">
    <source>
        <dbReference type="ARBA" id="ARBA00022723"/>
    </source>
</evidence>
<proteinExistence type="predicted"/>
<feature type="domain" description="C2H2-type" evidence="6">
    <location>
        <begin position="393"/>
        <end position="423"/>
    </location>
</feature>
<evidence type="ECO:0000256" key="4">
    <source>
        <dbReference type="PROSITE-ProRule" id="PRU00042"/>
    </source>
</evidence>
<evidence type="ECO:0000313" key="7">
    <source>
        <dbReference type="EMBL" id="KAF9577031.1"/>
    </source>
</evidence>
<dbReference type="PROSITE" id="PS50157">
    <property type="entry name" value="ZINC_FINGER_C2H2_2"/>
    <property type="match status" value="3"/>
</dbReference>
<dbReference type="PROSITE" id="PS00028">
    <property type="entry name" value="ZINC_FINGER_C2H2_1"/>
    <property type="match status" value="2"/>
</dbReference>
<keyword evidence="1" id="KW-0479">Metal-binding</keyword>
<organism evidence="7 8">
    <name type="scientific">Lunasporangiospora selenospora</name>
    <dbReference type="NCBI Taxonomy" id="979761"/>
    <lineage>
        <taxon>Eukaryota</taxon>
        <taxon>Fungi</taxon>
        <taxon>Fungi incertae sedis</taxon>
        <taxon>Mucoromycota</taxon>
        <taxon>Mortierellomycotina</taxon>
        <taxon>Mortierellomycetes</taxon>
        <taxon>Mortierellales</taxon>
        <taxon>Mortierellaceae</taxon>
        <taxon>Lunasporangiospora</taxon>
    </lineage>
</organism>
<keyword evidence="3" id="KW-0862">Zinc</keyword>
<dbReference type="OrthoDB" id="8117402at2759"/>
<evidence type="ECO:0000259" key="6">
    <source>
        <dbReference type="PROSITE" id="PS50157"/>
    </source>
</evidence>
<accession>A0A9P6K9T9</accession>
<feature type="compositionally biased region" description="Basic residues" evidence="5">
    <location>
        <begin position="347"/>
        <end position="357"/>
    </location>
</feature>
<reference evidence="7" key="1">
    <citation type="journal article" date="2020" name="Fungal Divers.">
        <title>Resolving the Mortierellaceae phylogeny through synthesis of multi-gene phylogenetics and phylogenomics.</title>
        <authorList>
            <person name="Vandepol N."/>
            <person name="Liber J."/>
            <person name="Desiro A."/>
            <person name="Na H."/>
            <person name="Kennedy M."/>
            <person name="Barry K."/>
            <person name="Grigoriev I.V."/>
            <person name="Miller A.N."/>
            <person name="O'Donnell K."/>
            <person name="Stajich J.E."/>
            <person name="Bonito G."/>
        </authorList>
    </citation>
    <scope>NUCLEOTIDE SEQUENCE</scope>
    <source>
        <strain evidence="7">KOD1015</strain>
    </source>
</reference>
<dbReference type="Pfam" id="PF00096">
    <property type="entry name" value="zf-C2H2"/>
    <property type="match status" value="2"/>
</dbReference>